<keyword evidence="2" id="KW-0472">Membrane</keyword>
<feature type="region of interest" description="Disordered" evidence="1">
    <location>
        <begin position="69"/>
        <end position="104"/>
    </location>
</feature>
<keyword evidence="2" id="KW-1133">Transmembrane helix</keyword>
<feature type="compositionally biased region" description="Low complexity" evidence="1">
    <location>
        <begin position="79"/>
        <end position="90"/>
    </location>
</feature>
<sequence length="267" mass="27795">MTAERTRADDPCEPDPLLAAILDEPPASSDADYLTDYHAARTDLTELRRRLASIADTLVGADISEDIGEDIGAEPVPRPGSGAPAGRRPAGGPPGRPGAPLRARRGRRAVVGSLLAALVVCGVFGLGRLLAVSGTGAESAGGAADSASGDAKVTAGGYVACARLIVEGTVTRVDPEPGTGQDRIGLAVERRYKPRTGPDQVTFLMDRDVSPRLRTGDRVLVAIPRHASSPDIWSTGEQGIARDRAWILEGLKESRTLTCDQGDGSSD</sequence>
<evidence type="ECO:0000313" key="3">
    <source>
        <dbReference type="EMBL" id="GHE66714.1"/>
    </source>
</evidence>
<dbReference type="Proteomes" id="UP000641386">
    <property type="component" value="Unassembled WGS sequence"/>
</dbReference>
<dbReference type="AlphaFoldDB" id="A0A918ZSP2"/>
<evidence type="ECO:0000256" key="1">
    <source>
        <dbReference type="SAM" id="MobiDB-lite"/>
    </source>
</evidence>
<reference evidence="3" key="1">
    <citation type="journal article" date="2014" name="Int. J. Syst. Evol. Microbiol.">
        <title>Complete genome sequence of Corynebacterium casei LMG S-19264T (=DSM 44701T), isolated from a smear-ripened cheese.</title>
        <authorList>
            <consortium name="US DOE Joint Genome Institute (JGI-PGF)"/>
            <person name="Walter F."/>
            <person name="Albersmeier A."/>
            <person name="Kalinowski J."/>
            <person name="Ruckert C."/>
        </authorList>
    </citation>
    <scope>NUCLEOTIDE SEQUENCE</scope>
    <source>
        <strain evidence="3">JCM 3302</strain>
    </source>
</reference>
<proteinExistence type="predicted"/>
<keyword evidence="4" id="KW-1185">Reference proteome</keyword>
<evidence type="ECO:0000313" key="4">
    <source>
        <dbReference type="Proteomes" id="UP000641386"/>
    </source>
</evidence>
<evidence type="ECO:0000256" key="2">
    <source>
        <dbReference type="SAM" id="Phobius"/>
    </source>
</evidence>
<protein>
    <submittedName>
        <fullName evidence="3">Uncharacterized protein</fullName>
    </submittedName>
</protein>
<reference evidence="3" key="2">
    <citation type="submission" date="2020-09" db="EMBL/GenBank/DDBJ databases">
        <authorList>
            <person name="Sun Q."/>
            <person name="Ohkuma M."/>
        </authorList>
    </citation>
    <scope>NUCLEOTIDE SEQUENCE</scope>
    <source>
        <strain evidence="3">JCM 3302</strain>
    </source>
</reference>
<feature type="transmembrane region" description="Helical" evidence="2">
    <location>
        <begin position="109"/>
        <end position="131"/>
    </location>
</feature>
<accession>A0A918ZSP2</accession>
<comment type="caution">
    <text evidence="3">The sequence shown here is derived from an EMBL/GenBank/DDBJ whole genome shotgun (WGS) entry which is preliminary data.</text>
</comment>
<organism evidence="3 4">
    <name type="scientific">Streptomyces spiralis</name>
    <dbReference type="NCBI Taxonomy" id="66376"/>
    <lineage>
        <taxon>Bacteria</taxon>
        <taxon>Bacillati</taxon>
        <taxon>Actinomycetota</taxon>
        <taxon>Actinomycetes</taxon>
        <taxon>Kitasatosporales</taxon>
        <taxon>Streptomycetaceae</taxon>
        <taxon>Streptomyces</taxon>
    </lineage>
</organism>
<keyword evidence="2" id="KW-0812">Transmembrane</keyword>
<dbReference type="EMBL" id="BNBC01000007">
    <property type="protein sequence ID" value="GHE66714.1"/>
    <property type="molecule type" value="Genomic_DNA"/>
</dbReference>
<dbReference type="RefSeq" id="WP_189898760.1">
    <property type="nucleotide sequence ID" value="NZ_BNBC01000007.1"/>
</dbReference>
<gene>
    <name evidence="3" type="ORF">GCM10014715_20400</name>
</gene>
<name>A0A918ZSP2_9ACTN</name>